<evidence type="ECO:0000313" key="2">
    <source>
        <dbReference type="EMBL" id="KAF2739426.1"/>
    </source>
</evidence>
<organism evidence="2 3">
    <name type="scientific">Polyplosphaeria fusca</name>
    <dbReference type="NCBI Taxonomy" id="682080"/>
    <lineage>
        <taxon>Eukaryota</taxon>
        <taxon>Fungi</taxon>
        <taxon>Dikarya</taxon>
        <taxon>Ascomycota</taxon>
        <taxon>Pezizomycotina</taxon>
        <taxon>Dothideomycetes</taxon>
        <taxon>Pleosporomycetidae</taxon>
        <taxon>Pleosporales</taxon>
        <taxon>Tetraplosphaeriaceae</taxon>
        <taxon>Polyplosphaeria</taxon>
    </lineage>
</organism>
<dbReference type="EMBL" id="ML996104">
    <property type="protein sequence ID" value="KAF2739426.1"/>
    <property type="molecule type" value="Genomic_DNA"/>
</dbReference>
<proteinExistence type="predicted"/>
<name>A0A9P4V7C9_9PLEO</name>
<dbReference type="AlphaFoldDB" id="A0A9P4V7C9"/>
<gene>
    <name evidence="2" type="ORF">EJ04DRAFT_559783</name>
</gene>
<comment type="caution">
    <text evidence="2">The sequence shown here is derived from an EMBL/GenBank/DDBJ whole genome shotgun (WGS) entry which is preliminary data.</text>
</comment>
<accession>A0A9P4V7C9</accession>
<dbReference type="Proteomes" id="UP000799444">
    <property type="component" value="Unassembled WGS sequence"/>
</dbReference>
<sequence length="319" mass="33350">MLMASAASAQDVIATIWIYDQEKCAADPFSTSSSLTVFETNKVLSGGTWNCGYVQTGDTANHPIWVDQNTIPDGCSLVLYNGPPKGDDVHTGPCQTYYASISNAGGGCIKTAVDPDYGFALCCGNDCTSAPSPPPKRSLDSATKAPSERHVAAKRDVTAIKRTNPFNDLARRDDCAFGGKGGSITTFGTQVRLGPPLNCGASEEACSPEVQLSYTSSVTNTFGVSSEIGANLFEIISASVTFSVEVSHEESHGFTWSATASVPPGQSGYLTFQPKLECTPDGSFSGDCNGVTDGQTGKVCYQALVGGIPDGQVTFVQDV</sequence>
<protein>
    <submittedName>
        <fullName evidence="2">Uncharacterized protein</fullName>
    </submittedName>
</protein>
<keyword evidence="3" id="KW-1185">Reference proteome</keyword>
<dbReference type="InterPro" id="IPR045702">
    <property type="entry name" value="DUF6060"/>
</dbReference>
<feature type="region of interest" description="Disordered" evidence="1">
    <location>
        <begin position="130"/>
        <end position="151"/>
    </location>
</feature>
<evidence type="ECO:0000256" key="1">
    <source>
        <dbReference type="SAM" id="MobiDB-lite"/>
    </source>
</evidence>
<dbReference type="OrthoDB" id="3787932at2759"/>
<reference evidence="2" key="1">
    <citation type="journal article" date="2020" name="Stud. Mycol.">
        <title>101 Dothideomycetes genomes: a test case for predicting lifestyles and emergence of pathogens.</title>
        <authorList>
            <person name="Haridas S."/>
            <person name="Albert R."/>
            <person name="Binder M."/>
            <person name="Bloem J."/>
            <person name="Labutti K."/>
            <person name="Salamov A."/>
            <person name="Andreopoulos B."/>
            <person name="Baker S."/>
            <person name="Barry K."/>
            <person name="Bills G."/>
            <person name="Bluhm B."/>
            <person name="Cannon C."/>
            <person name="Castanera R."/>
            <person name="Culley D."/>
            <person name="Daum C."/>
            <person name="Ezra D."/>
            <person name="Gonzalez J."/>
            <person name="Henrissat B."/>
            <person name="Kuo A."/>
            <person name="Liang C."/>
            <person name="Lipzen A."/>
            <person name="Lutzoni F."/>
            <person name="Magnuson J."/>
            <person name="Mondo S."/>
            <person name="Nolan M."/>
            <person name="Ohm R."/>
            <person name="Pangilinan J."/>
            <person name="Park H.-J."/>
            <person name="Ramirez L."/>
            <person name="Alfaro M."/>
            <person name="Sun H."/>
            <person name="Tritt A."/>
            <person name="Yoshinaga Y."/>
            <person name="Zwiers L.-H."/>
            <person name="Turgeon B."/>
            <person name="Goodwin S."/>
            <person name="Spatafora J."/>
            <person name="Crous P."/>
            <person name="Grigoriev I."/>
        </authorList>
    </citation>
    <scope>NUCLEOTIDE SEQUENCE</scope>
    <source>
        <strain evidence="2">CBS 125425</strain>
    </source>
</reference>
<evidence type="ECO:0000313" key="3">
    <source>
        <dbReference type="Proteomes" id="UP000799444"/>
    </source>
</evidence>
<dbReference type="Pfam" id="PF19535">
    <property type="entry name" value="DUF6060"/>
    <property type="match status" value="1"/>
</dbReference>
<dbReference type="SUPFAM" id="SSF56973">
    <property type="entry name" value="Aerolisin/ETX pore-forming domain"/>
    <property type="match status" value="1"/>
</dbReference>